<accession>A0ABT3N2T5</accession>
<evidence type="ECO:0000256" key="1">
    <source>
        <dbReference type="SAM" id="Phobius"/>
    </source>
</evidence>
<dbReference type="Proteomes" id="UP001209854">
    <property type="component" value="Unassembled WGS sequence"/>
</dbReference>
<name>A0ABT3N2T5_9GAMM</name>
<dbReference type="SUPFAM" id="SSF53850">
    <property type="entry name" value="Periplasmic binding protein-like II"/>
    <property type="match status" value="1"/>
</dbReference>
<evidence type="ECO:0000313" key="2">
    <source>
        <dbReference type="EMBL" id="MCW7555942.1"/>
    </source>
</evidence>
<keyword evidence="1" id="KW-0472">Membrane</keyword>
<dbReference type="EMBL" id="JAPFCC010000001">
    <property type="protein sequence ID" value="MCW7555942.1"/>
    <property type="molecule type" value="Genomic_DNA"/>
</dbReference>
<reference evidence="2 3" key="1">
    <citation type="submission" date="2022-10" db="EMBL/GenBank/DDBJ databases">
        <title>High-quality genome sequences of two octocoral-associated bacteria, Endozoicomonas euniceicola EF212 and Endozoicomonas gorgoniicola PS125.</title>
        <authorList>
            <person name="Chiou Y.-J."/>
            <person name="Chen Y.-H."/>
        </authorList>
    </citation>
    <scope>NUCLEOTIDE SEQUENCE [LARGE SCALE GENOMIC DNA]</scope>
    <source>
        <strain evidence="2 3">PS125</strain>
    </source>
</reference>
<dbReference type="Pfam" id="PF13416">
    <property type="entry name" value="SBP_bac_8"/>
    <property type="match status" value="1"/>
</dbReference>
<dbReference type="RefSeq" id="WP_262565675.1">
    <property type="nucleotide sequence ID" value="NZ_JAPFCC010000001.1"/>
</dbReference>
<keyword evidence="3" id="KW-1185">Reference proteome</keyword>
<dbReference type="PANTHER" id="PTHR42779">
    <property type="entry name" value="PROTEIN YNJB"/>
    <property type="match status" value="1"/>
</dbReference>
<dbReference type="PIRSF" id="PIRSF029172">
    <property type="entry name" value="UCP029172_ABC_sbc_YnjB"/>
    <property type="match status" value="1"/>
</dbReference>
<dbReference type="Gene3D" id="3.40.190.10">
    <property type="entry name" value="Periplasmic binding protein-like II"/>
    <property type="match status" value="2"/>
</dbReference>
<keyword evidence="1" id="KW-0812">Transmembrane</keyword>
<sequence>MINRILIVRSIRKLLTLKPLALKLLMMVLPLFMVPVWAATWTQVEKQAKEQTVYFYGWGGHPQINDYIQWAAREIKRLNNVNLVHVKVGDISEAVTLILSEKSAERHSQGRVDLLWVNGENFAALKRAELLYGPFTDQLPNYSLVDKRLPVDIDFATPVDGLEAPWGVGQMVMMFDRAVTPRVPASASELLHYARKHPGRISYPQPPQFHGVTFLKQLLSELVEDAQVLQKPVDTIDFDKVTEPLWHYLDQLHKVGWYSGRRFPQSDQHMMQLLDDRELHMAISFNPAEAAAAVNRGSLVHSVSSHAFQQGALTNIHFLAIPYNSSAKEGAQVVINFLMSPQAQQRKADLAVWGDPPVLQSSLLDVSPEATARFDAIPEPHFSWHGALVDGWLKRYGYQ</sequence>
<feature type="transmembrane region" description="Helical" evidence="1">
    <location>
        <begin position="20"/>
        <end position="41"/>
    </location>
</feature>
<gene>
    <name evidence="2" type="ORF">NX722_25600</name>
</gene>
<dbReference type="InterPro" id="IPR027020">
    <property type="entry name" value="YnjB"/>
</dbReference>
<organism evidence="2 3">
    <name type="scientific">Endozoicomonas gorgoniicola</name>
    <dbReference type="NCBI Taxonomy" id="1234144"/>
    <lineage>
        <taxon>Bacteria</taxon>
        <taxon>Pseudomonadati</taxon>
        <taxon>Pseudomonadota</taxon>
        <taxon>Gammaproteobacteria</taxon>
        <taxon>Oceanospirillales</taxon>
        <taxon>Endozoicomonadaceae</taxon>
        <taxon>Endozoicomonas</taxon>
    </lineage>
</organism>
<dbReference type="InterPro" id="IPR006059">
    <property type="entry name" value="SBP"/>
</dbReference>
<evidence type="ECO:0000313" key="3">
    <source>
        <dbReference type="Proteomes" id="UP001209854"/>
    </source>
</evidence>
<comment type="caution">
    <text evidence="2">The sequence shown here is derived from an EMBL/GenBank/DDBJ whole genome shotgun (WGS) entry which is preliminary data.</text>
</comment>
<dbReference type="PANTHER" id="PTHR42779:SF1">
    <property type="entry name" value="PROTEIN YNJB"/>
    <property type="match status" value="1"/>
</dbReference>
<dbReference type="NCBIfam" id="NF008633">
    <property type="entry name" value="PRK11622.1"/>
    <property type="match status" value="1"/>
</dbReference>
<keyword evidence="1" id="KW-1133">Transmembrane helix</keyword>
<protein>
    <submittedName>
        <fullName evidence="2">ABC transporter substrate-binding protein</fullName>
    </submittedName>
</protein>
<proteinExistence type="predicted"/>